<feature type="non-terminal residue" evidence="2">
    <location>
        <position position="1"/>
    </location>
</feature>
<organism evidence="2">
    <name type="scientific">uncultured ammonia-oxidizing bacterium</name>
    <dbReference type="NCBI Taxonomy" id="933470"/>
    <lineage>
        <taxon>Bacteria</taxon>
        <taxon>environmental samples</taxon>
    </lineage>
</organism>
<dbReference type="GO" id="GO:0004497">
    <property type="term" value="F:monooxygenase activity"/>
    <property type="evidence" value="ECO:0007669"/>
    <property type="project" value="UniProtKB-KW"/>
</dbReference>
<protein>
    <submittedName>
        <fullName evidence="2">Ammonia monooxygenase subunit A</fullName>
    </submittedName>
</protein>
<keyword evidence="1" id="KW-0812">Transmembrane</keyword>
<keyword evidence="1" id="KW-0472">Membrane</keyword>
<name>A0A0A1E9H7_9BACT</name>
<dbReference type="Gene3D" id="1.20.1450.10">
    <property type="entry name" value="Ammonia/particulate methane monooxygenase, subunit A"/>
    <property type="match status" value="1"/>
</dbReference>
<dbReference type="EMBL" id="KM408702">
    <property type="protein sequence ID" value="AIY26078.1"/>
    <property type="molecule type" value="Genomic_DNA"/>
</dbReference>
<keyword evidence="2" id="KW-0503">Monooxygenase</keyword>
<evidence type="ECO:0000256" key="1">
    <source>
        <dbReference type="SAM" id="Phobius"/>
    </source>
</evidence>
<sequence>GFYWWSHYPIHSVPHGIMLPGAGMLDFSMYQTRNRLLSGRVGGGFFGLLLYPGNWRIFGSTHLPIRVEGTKVSMAGPLGHLYVCTGTPEYLRPSEQGSLRTLGRHTTGIVAFFAVFVSVLMFTVWWNIGKVYRTAFLKVKGKRGSLQHRNDVTAIGEEGFPEG</sequence>
<dbReference type="InterPro" id="IPR037001">
    <property type="entry name" value="NH3/CH4_mOase_suA_sf"/>
</dbReference>
<feature type="non-terminal residue" evidence="2">
    <location>
        <position position="163"/>
    </location>
</feature>
<dbReference type="InterPro" id="IPR003393">
    <property type="entry name" value="NH3_CH4_mOase_A"/>
</dbReference>
<proteinExistence type="predicted"/>
<keyword evidence="1" id="KW-1133">Transmembrane helix</keyword>
<keyword evidence="2" id="KW-0560">Oxidoreductase</keyword>
<feature type="transmembrane region" description="Helical" evidence="1">
    <location>
        <begin position="109"/>
        <end position="128"/>
    </location>
</feature>
<dbReference type="AlphaFoldDB" id="A0A0A1E9H7"/>
<accession>A0A0A1E9H7</accession>
<evidence type="ECO:0000313" key="2">
    <source>
        <dbReference type="EMBL" id="AIY26078.1"/>
    </source>
</evidence>
<gene>
    <name evidence="2" type="primary">amoA</name>
</gene>
<dbReference type="Pfam" id="PF02461">
    <property type="entry name" value="AMO"/>
    <property type="match status" value="1"/>
</dbReference>
<reference evidence="2" key="1">
    <citation type="submission" date="2014-08" db="EMBL/GenBank/DDBJ databases">
        <authorList>
            <person name="Liu J."/>
            <person name="Pei Y."/>
        </authorList>
    </citation>
    <scope>NUCLEOTIDE SEQUENCE</scope>
</reference>